<evidence type="ECO:0000313" key="1">
    <source>
        <dbReference type="EMBL" id="CDP94419.1"/>
    </source>
</evidence>
<sequence length="52" mass="5959">MAPIDRFQIGSQCNNVSCMQRFMQLCEDFSSVKGPSVVAGFRYCWLRDEGLH</sequence>
<gene>
    <name evidence="1" type="primary">Bm9567</name>
    <name evidence="1" type="ORF">BM_Bm9567</name>
</gene>
<dbReference type="AlphaFoldDB" id="A0A1I9G1F5"/>
<dbReference type="EMBL" id="LN856924">
    <property type="protein sequence ID" value="CDP94419.1"/>
    <property type="molecule type" value="Genomic_DNA"/>
</dbReference>
<proteinExistence type="predicted"/>
<name>A0A1I9G1F5_BRUMA</name>
<reference evidence="1" key="1">
    <citation type="journal article" date="2007" name="Science">
        <title>Draft genome of the filarial nematode parasite Brugia malayi.</title>
        <authorList>
            <person name="Ghedin E."/>
            <person name="Wang S."/>
            <person name="Spiro D."/>
            <person name="Caler E."/>
            <person name="Zhao Q."/>
            <person name="Crabtree J."/>
            <person name="Allen J.E."/>
            <person name="Delcher A.L."/>
            <person name="Guiliano D.B."/>
            <person name="Miranda-Saavedra D."/>
            <person name="Angiuoli S.V."/>
            <person name="Creasy T."/>
            <person name="Amedeo P."/>
            <person name="Haas B."/>
            <person name="El-Sayed N.M."/>
            <person name="Wortman J.R."/>
            <person name="Feldblyum T."/>
            <person name="Tallon L."/>
            <person name="Schatz M."/>
            <person name="Shumway M."/>
            <person name="Koo H."/>
            <person name="Salzberg S.L."/>
            <person name="Schobel S."/>
            <person name="Pertea M."/>
            <person name="Pop M."/>
            <person name="White O."/>
            <person name="Barton G.J."/>
            <person name="Carlow C.K."/>
            <person name="Crawford M.J."/>
            <person name="Daub J."/>
            <person name="Dimmic M.W."/>
            <person name="Estes C.F."/>
            <person name="Foster J.M."/>
            <person name="Ganatra M."/>
            <person name="Gregory W.F."/>
            <person name="Johnson N.M."/>
            <person name="Jin J."/>
            <person name="Komuniecki R."/>
            <person name="Korf I."/>
            <person name="Kumar S."/>
            <person name="Laney S."/>
            <person name="Li B.W."/>
            <person name="Li W."/>
            <person name="Lindblom T.H."/>
            <person name="Lustigman S."/>
            <person name="Ma D."/>
            <person name="Maina C.V."/>
            <person name="Martin D.M."/>
            <person name="McCarter J.P."/>
            <person name="McReynolds L."/>
            <person name="Mitreva M."/>
            <person name="Nutman T.B."/>
            <person name="Parkinson J."/>
            <person name="Peregrin-Alvarez J.M."/>
            <person name="Poole C."/>
            <person name="Ren Q."/>
            <person name="Saunders L."/>
            <person name="Sluder A.E."/>
            <person name="Smith K."/>
            <person name="Stanke M."/>
            <person name="Unnasch T.R."/>
            <person name="Ware J."/>
            <person name="Wei A.D."/>
            <person name="Weil G."/>
            <person name="Williams D.J."/>
            <person name="Zhang Y."/>
            <person name="Williams S.A."/>
            <person name="Fraser-Liggett C."/>
            <person name="Slatko B."/>
            <person name="Blaxter M.L."/>
            <person name="Scott A.L."/>
        </authorList>
    </citation>
    <scope>NUCLEOTIDE SEQUENCE</scope>
    <source>
        <strain evidence="1">FR3</strain>
    </source>
</reference>
<accession>A0A1I9G1F5</accession>
<protein>
    <submittedName>
        <fullName evidence="1">Bm9567, isoform b</fullName>
    </submittedName>
</protein>
<organism evidence="1">
    <name type="scientific">Brugia malayi</name>
    <name type="common">Filarial nematode worm</name>
    <dbReference type="NCBI Taxonomy" id="6279"/>
    <lineage>
        <taxon>Eukaryota</taxon>
        <taxon>Metazoa</taxon>
        <taxon>Ecdysozoa</taxon>
        <taxon>Nematoda</taxon>
        <taxon>Chromadorea</taxon>
        <taxon>Rhabditida</taxon>
        <taxon>Spirurina</taxon>
        <taxon>Spiruromorpha</taxon>
        <taxon>Filarioidea</taxon>
        <taxon>Onchocercidae</taxon>
        <taxon>Brugia</taxon>
    </lineage>
</organism>
<reference evidence="1" key="2">
    <citation type="submission" date="2012-12" db="EMBL/GenBank/DDBJ databases">
        <authorList>
            <consortium name="WormBase Consortium"/>
            <person name="Ghedin E."/>
            <person name="Paulini M."/>
        </authorList>
    </citation>
    <scope>NUCLEOTIDE SEQUENCE</scope>
    <source>
        <strain evidence="1">FR3</strain>
    </source>
</reference>